<dbReference type="Proteomes" id="UP000198956">
    <property type="component" value="Unassembled WGS sequence"/>
</dbReference>
<dbReference type="AlphaFoldDB" id="A0A1G8CZ97"/>
<evidence type="ECO:0000256" key="4">
    <source>
        <dbReference type="ARBA" id="ARBA00023065"/>
    </source>
</evidence>
<protein>
    <recommendedName>
        <fullName evidence="8">ABC transporter</fullName>
    </recommendedName>
</protein>
<keyword evidence="3" id="KW-1003">Cell membrane</keyword>
<keyword evidence="2" id="KW-0813">Transport</keyword>
<dbReference type="InterPro" id="IPR027417">
    <property type="entry name" value="P-loop_NTPase"/>
</dbReference>
<evidence type="ECO:0000256" key="2">
    <source>
        <dbReference type="ARBA" id="ARBA00022448"/>
    </source>
</evidence>
<organism evidence="6 7">
    <name type="scientific">Aneurinibacillus thermoaerophilus</name>
    <dbReference type="NCBI Taxonomy" id="143495"/>
    <lineage>
        <taxon>Bacteria</taxon>
        <taxon>Bacillati</taxon>
        <taxon>Bacillota</taxon>
        <taxon>Bacilli</taxon>
        <taxon>Bacillales</taxon>
        <taxon>Paenibacillaceae</taxon>
        <taxon>Aneurinibacillus group</taxon>
        <taxon>Aneurinibacillus</taxon>
    </lineage>
</organism>
<evidence type="ECO:0000256" key="3">
    <source>
        <dbReference type="ARBA" id="ARBA00022475"/>
    </source>
</evidence>
<evidence type="ECO:0000313" key="7">
    <source>
        <dbReference type="Proteomes" id="UP000198956"/>
    </source>
</evidence>
<keyword evidence="5" id="KW-0472">Membrane</keyword>
<dbReference type="SUPFAM" id="SSF52540">
    <property type="entry name" value="P-loop containing nucleoside triphosphate hydrolases"/>
    <property type="match status" value="1"/>
</dbReference>
<evidence type="ECO:0000256" key="5">
    <source>
        <dbReference type="ARBA" id="ARBA00023136"/>
    </source>
</evidence>
<dbReference type="InterPro" id="IPR051535">
    <property type="entry name" value="Siderophore_ABC-ATPase"/>
</dbReference>
<gene>
    <name evidence="6" type="ORF">SAMN04489735_102928</name>
</gene>
<sequence>MSQLDLILAKRRQRQRAWSAMALAQGPDLLLLDEPTTYLDMTHQLEVLELLKSLNRADVLPLRLRCCRFVAGFGVWSDNQVFVF</sequence>
<evidence type="ECO:0008006" key="8">
    <source>
        <dbReference type="Google" id="ProtNLM"/>
    </source>
</evidence>
<dbReference type="PANTHER" id="PTHR42771">
    <property type="entry name" value="IRON(3+)-HYDROXAMATE IMPORT ATP-BINDING PROTEIN FHUC"/>
    <property type="match status" value="1"/>
</dbReference>
<dbReference type="Gene3D" id="3.40.50.300">
    <property type="entry name" value="P-loop containing nucleotide triphosphate hydrolases"/>
    <property type="match status" value="1"/>
</dbReference>
<reference evidence="6 7" key="1">
    <citation type="submission" date="2016-10" db="EMBL/GenBank/DDBJ databases">
        <authorList>
            <person name="de Groot N.N."/>
        </authorList>
    </citation>
    <scope>NUCLEOTIDE SEQUENCE [LARGE SCALE GENOMIC DNA]</scope>
    <source>
        <strain evidence="6 7">L 420-91</strain>
    </source>
</reference>
<accession>A0A1G8CZ97</accession>
<evidence type="ECO:0000313" key="6">
    <source>
        <dbReference type="EMBL" id="SDH50917.1"/>
    </source>
</evidence>
<dbReference type="PANTHER" id="PTHR42771:SF2">
    <property type="entry name" value="IRON(3+)-HYDROXAMATE IMPORT ATP-BINDING PROTEIN FHUC"/>
    <property type="match status" value="1"/>
</dbReference>
<keyword evidence="4" id="KW-0406">Ion transport</keyword>
<name>A0A1G8CZ97_ANETH</name>
<dbReference type="EMBL" id="FNDE01000029">
    <property type="protein sequence ID" value="SDH50917.1"/>
    <property type="molecule type" value="Genomic_DNA"/>
</dbReference>
<proteinExistence type="predicted"/>
<dbReference type="GO" id="GO:0006811">
    <property type="term" value="P:monoatomic ion transport"/>
    <property type="evidence" value="ECO:0007669"/>
    <property type="project" value="UniProtKB-KW"/>
</dbReference>
<comment type="subcellular location">
    <subcellularLocation>
        <location evidence="1">Cell membrane</location>
        <topology evidence="1">Peripheral membrane protein</topology>
    </subcellularLocation>
</comment>
<dbReference type="GO" id="GO:0005886">
    <property type="term" value="C:plasma membrane"/>
    <property type="evidence" value="ECO:0007669"/>
    <property type="project" value="UniProtKB-SubCell"/>
</dbReference>
<evidence type="ECO:0000256" key="1">
    <source>
        <dbReference type="ARBA" id="ARBA00004202"/>
    </source>
</evidence>